<dbReference type="InterPro" id="IPR041700">
    <property type="entry name" value="OMP_b-brl_3"/>
</dbReference>
<dbReference type="eggNOG" id="COG4772">
    <property type="taxonomic scope" value="Bacteria"/>
</dbReference>
<keyword evidence="6" id="KW-1185">Reference proteome</keyword>
<evidence type="ECO:0000259" key="4">
    <source>
        <dbReference type="Pfam" id="PF14905"/>
    </source>
</evidence>
<dbReference type="GO" id="GO:0009279">
    <property type="term" value="C:cell outer membrane"/>
    <property type="evidence" value="ECO:0007669"/>
    <property type="project" value="UniProtKB-SubCell"/>
</dbReference>
<keyword evidence="3" id="KW-0998">Cell outer membrane</keyword>
<dbReference type="AlphaFoldDB" id="K2QPG2"/>
<name>K2QPG2_9FLAO</name>
<dbReference type="STRING" id="555500.I215_01270"/>
<organism evidence="5 6">
    <name type="scientific">Galbibacter marinus</name>
    <dbReference type="NCBI Taxonomy" id="555500"/>
    <lineage>
        <taxon>Bacteria</taxon>
        <taxon>Pseudomonadati</taxon>
        <taxon>Bacteroidota</taxon>
        <taxon>Flavobacteriia</taxon>
        <taxon>Flavobacteriales</taxon>
        <taxon>Flavobacteriaceae</taxon>
        <taxon>Galbibacter</taxon>
    </lineage>
</organism>
<evidence type="ECO:0000256" key="2">
    <source>
        <dbReference type="ARBA" id="ARBA00023136"/>
    </source>
</evidence>
<evidence type="ECO:0000256" key="3">
    <source>
        <dbReference type="ARBA" id="ARBA00023237"/>
    </source>
</evidence>
<dbReference type="EMBL" id="AMSG01000001">
    <property type="protein sequence ID" value="EKF56802.1"/>
    <property type="molecule type" value="Genomic_DNA"/>
</dbReference>
<protein>
    <submittedName>
        <fullName evidence="5">TonB-dependent outer membrane receptor</fullName>
    </submittedName>
</protein>
<comment type="caution">
    <text evidence="5">The sequence shown here is derived from an EMBL/GenBank/DDBJ whole genome shotgun (WGS) entry which is preliminary data.</text>
</comment>
<dbReference type="SUPFAM" id="SSF49464">
    <property type="entry name" value="Carboxypeptidase regulatory domain-like"/>
    <property type="match status" value="1"/>
</dbReference>
<dbReference type="Proteomes" id="UP000007364">
    <property type="component" value="Unassembled WGS sequence"/>
</dbReference>
<feature type="domain" description="Outer membrane protein beta-barrel" evidence="4">
    <location>
        <begin position="364"/>
        <end position="762"/>
    </location>
</feature>
<dbReference type="InterPro" id="IPR036942">
    <property type="entry name" value="Beta-barrel_TonB_sf"/>
</dbReference>
<dbReference type="Pfam" id="PF14905">
    <property type="entry name" value="OMP_b-brl_3"/>
    <property type="match status" value="1"/>
</dbReference>
<dbReference type="Pfam" id="PF13715">
    <property type="entry name" value="CarbopepD_reg_2"/>
    <property type="match status" value="1"/>
</dbReference>
<keyword evidence="5" id="KW-0675">Receptor</keyword>
<evidence type="ECO:0000313" key="5">
    <source>
        <dbReference type="EMBL" id="EKF56802.1"/>
    </source>
</evidence>
<gene>
    <name evidence="5" type="ORF">I215_01270</name>
</gene>
<comment type="subcellular location">
    <subcellularLocation>
        <location evidence="1">Cell outer membrane</location>
    </subcellularLocation>
</comment>
<proteinExistence type="predicted"/>
<dbReference type="SUPFAM" id="SSF56935">
    <property type="entry name" value="Porins"/>
    <property type="match status" value="1"/>
</dbReference>
<dbReference type="InterPro" id="IPR008969">
    <property type="entry name" value="CarboxyPept-like_regulatory"/>
</dbReference>
<evidence type="ECO:0000256" key="1">
    <source>
        <dbReference type="ARBA" id="ARBA00004442"/>
    </source>
</evidence>
<reference evidence="5 6" key="1">
    <citation type="journal article" date="2012" name="J. Bacteriol.">
        <title>Genome Sequence of Galbibacter marinum Type Strain ck-I2-15.</title>
        <authorList>
            <person name="Lai Q."/>
            <person name="Li C."/>
            <person name="Shao Z."/>
        </authorList>
    </citation>
    <scope>NUCLEOTIDE SEQUENCE [LARGE SCALE GENOMIC DNA]</scope>
    <source>
        <strain evidence="6">ck-I2-15</strain>
    </source>
</reference>
<accession>K2QPG2</accession>
<evidence type="ECO:0000313" key="6">
    <source>
        <dbReference type="Proteomes" id="UP000007364"/>
    </source>
</evidence>
<sequence length="790" mass="91778">MAYLSSAQEIRISGRVITSLQDPIYFANMVLLNQNDSTLVNGTSTNEDGTFEFESLHSGNYILQTSYIGYSSYSKPLSITKDTELSDIVLKINTQELQGVEVSMDRPVLEKKAGKLVFHVENTSLSSLSSYEILQQTPGVLTMGDAISIKNSKTTVYINNRRVYLDDPELKSFLQSYSGSNVSDIEIILNPSAKYDADSGYILNIHTNKNVSVGYKGSLEGTYKQGVFSKYGLGTNHYYKNNFLDIYAGYTINQQKWYKEDQGYIQFFDGQQMDDYWEWDMYKTSKYTSHHLNTIFDFTLDQRNFLSLTTNVSFQPNQQIDNDVQTRNYNSTKDYIGGNNAIGDLENENTNIALNATFTREINDRSTLSLQTNYVYYHDASTQGLNTSFFDANDDFYQANFLETDADQQNTIFTVQGDYSIDMREESMLEFGAKFATIDSESEMLYIGEYVPINASDDRFSYQEDNLSLYVNYSKDWDIWSIQAGLRGESTNTSGVSQTLGEINGQDYLELFPNVGIQHQLNENHLLGVYYKRGINRPRYQSLNPYRYYVNEYNFISGNPNLTRAIENRVGLEYTYSGNFIFDLYYQHIKGDLNRFSFQDNENKFLYNAYFNAEEFYQYSLDFTHYRYLTKNWFVSLYSSAYYYNIGFEAIESPKKVQNLDTFGFFGQLNNWITLSKDRTWRATVNLEYLTGFYFGNYYLNNRFKTSIGLRKTIWDGRGEFNLNLADVFNSVNVPLSIDYQNQNNWYSARPETRVLTLSFKYKFGNYNLKDNQRDLEIKEQQRLEEQEQL</sequence>
<keyword evidence="2" id="KW-0472">Membrane</keyword>
<dbReference type="Gene3D" id="2.40.170.20">
    <property type="entry name" value="TonB-dependent receptor, beta-barrel domain"/>
    <property type="match status" value="1"/>
</dbReference>
<dbReference type="Gene3D" id="2.60.40.1120">
    <property type="entry name" value="Carboxypeptidase-like, regulatory domain"/>
    <property type="match status" value="1"/>
</dbReference>